<dbReference type="OrthoDB" id="1726at10239"/>
<dbReference type="InterPro" id="IPR013607">
    <property type="entry name" value="Phospholipase_A2-like"/>
</dbReference>
<reference evidence="9 10" key="1">
    <citation type="journal article" date="2004" name="J. Gen. Virol.">
        <title>A parvovirus isolated from royal python (Python regius) is a member of the genus Dependovirus.</title>
        <authorList>
            <person name="Farkas S.L."/>
            <person name="Zadori Z."/>
            <person name="Benko M."/>
            <person name="Essbauer S."/>
            <person name="Harrach B."/>
            <person name="Tijssen P."/>
        </authorList>
    </citation>
    <scope>NUCLEOTIDE SEQUENCE [LARGE SCALE GENOMIC DNA]</scope>
</reference>
<dbReference type="Gene3D" id="2.170.30.10">
    <property type="entry name" value="Parvovirus coat protein VP1/VP2"/>
    <property type="match status" value="1"/>
</dbReference>
<dbReference type="GO" id="GO:0005198">
    <property type="term" value="F:structural molecule activity"/>
    <property type="evidence" value="ECO:0007669"/>
    <property type="project" value="InterPro"/>
</dbReference>
<dbReference type="SMR" id="Q6V7U2"/>
<dbReference type="Pfam" id="PF08398">
    <property type="entry name" value="Phospholip_A2_4"/>
    <property type="match status" value="1"/>
</dbReference>
<accession>Q6V7U2</accession>
<evidence type="ECO:0000313" key="10">
    <source>
        <dbReference type="Proteomes" id="UP000202269"/>
    </source>
</evidence>
<dbReference type="Pfam" id="PF00740">
    <property type="entry name" value="VP1_2"/>
    <property type="match status" value="1"/>
</dbReference>
<evidence type="ECO:0007829" key="12">
    <source>
        <dbReference type="PDB" id="7U95"/>
    </source>
</evidence>
<feature type="domain" description="Coat protein VP1/VP2 Parvovirus" evidence="7">
    <location>
        <begin position="202"/>
        <end position="690"/>
    </location>
</feature>
<comment type="subcellular location">
    <subcellularLocation>
        <location evidence="1">Virion</location>
    </subcellularLocation>
</comment>
<feature type="domain" description="Phospholipase A2-like" evidence="8">
    <location>
        <begin position="42"/>
        <end position="121"/>
    </location>
</feature>
<keyword evidence="4" id="KW-0167">Capsid protein</keyword>
<dbReference type="InterPro" id="IPR001403">
    <property type="entry name" value="Parvovirus_coat"/>
</dbReference>
<dbReference type="PDB" id="7U96">
    <property type="method" value="EM"/>
    <property type="resolution" value="2.14 A"/>
    <property type="chains" value="1/2/3/4/5/6/7/8/A/B/C/D/E/F/G/H/I/J/K/L/M/N/O/P/Q/R/S/T/U/V=214-726"/>
</dbReference>
<evidence type="ECO:0000256" key="5">
    <source>
        <dbReference type="ARBA" id="ARBA00022844"/>
    </source>
</evidence>
<feature type="region of interest" description="Disordered" evidence="6">
    <location>
        <begin position="20"/>
        <end position="44"/>
    </location>
</feature>
<comment type="similarity">
    <text evidence="2">Belongs to the parvoviridae capsid protein family.</text>
</comment>
<dbReference type="EMDB" id="EMD-26391"/>
<evidence type="ECO:0007829" key="11">
    <source>
        <dbReference type="PDB" id="7U94"/>
    </source>
</evidence>
<dbReference type="SUPFAM" id="SSF88645">
    <property type="entry name" value="ssDNA viruses"/>
    <property type="match status" value="1"/>
</dbReference>
<evidence type="ECO:0000256" key="6">
    <source>
        <dbReference type="SAM" id="MobiDB-lite"/>
    </source>
</evidence>
<evidence type="ECO:0000256" key="2">
    <source>
        <dbReference type="ARBA" id="ARBA00005398"/>
    </source>
</evidence>
<dbReference type="InterPro" id="IPR016184">
    <property type="entry name" value="Capsid/spike_ssDNA_virus"/>
</dbReference>
<dbReference type="KEGG" id="vg:2949818"/>
<dbReference type="EMDB" id="EMD-26392"/>
<dbReference type="EMDB" id="EMD-26390"/>
<evidence type="ECO:0000256" key="4">
    <source>
        <dbReference type="ARBA" id="ARBA00022561"/>
    </source>
</evidence>
<dbReference type="RefSeq" id="YP_068094.1">
    <property type="nucleotide sequence ID" value="NC_006148.1"/>
</dbReference>
<keyword evidence="11 12" id="KW-0002">3D-structure</keyword>
<feature type="compositionally biased region" description="Basic and acidic residues" evidence="6">
    <location>
        <begin position="138"/>
        <end position="149"/>
    </location>
</feature>
<evidence type="ECO:0000256" key="1">
    <source>
        <dbReference type="ARBA" id="ARBA00004328"/>
    </source>
</evidence>
<name>Q6V7U2_9VIRU</name>
<keyword evidence="3" id="KW-1140">T=1 icosahedral capsid protein</keyword>
<dbReference type="EMBL" id="AY349010">
    <property type="protein sequence ID" value="AAR07955.1"/>
    <property type="molecule type" value="Genomic_DNA"/>
</dbReference>
<dbReference type="Proteomes" id="UP000202269">
    <property type="component" value="Segment"/>
</dbReference>
<evidence type="ECO:0000259" key="8">
    <source>
        <dbReference type="Pfam" id="PF08398"/>
    </source>
</evidence>
<keyword evidence="10" id="KW-1185">Reference proteome</keyword>
<dbReference type="EMDB" id="EMD-26393"/>
<dbReference type="GO" id="GO:0039615">
    <property type="term" value="C:T=1 icosahedral viral capsid"/>
    <property type="evidence" value="ECO:0007669"/>
    <property type="project" value="UniProtKB-KW"/>
</dbReference>
<dbReference type="PDB" id="7U95">
    <property type="method" value="EM"/>
    <property type="resolution" value="2.73 A"/>
    <property type="chains" value="1/2/3/4/5/6/7/8/A/B/C/D/E/F/G/H/I/J/K/L/M/N/O/P/Q/R/S/T/U/V=214-726"/>
</dbReference>
<feature type="region of interest" description="Disordered" evidence="6">
    <location>
        <begin position="137"/>
        <end position="213"/>
    </location>
</feature>
<dbReference type="InterPro" id="IPR036952">
    <property type="entry name" value="VP1/VP2"/>
</dbReference>
<protein>
    <submittedName>
        <fullName evidence="9">Capsid protein</fullName>
    </submittedName>
</protein>
<dbReference type="PDB" id="7U94">
    <property type="method" value="EM"/>
    <property type="resolution" value="3.25 A"/>
    <property type="chains" value="1/2/3/4/5/6/7/8/A/B/C/D/E/F/G/H/I/J/K/L/M/N/O/P/Q/R/S/T/U/V=206-726"/>
</dbReference>
<feature type="compositionally biased region" description="Polar residues" evidence="6">
    <location>
        <begin position="172"/>
        <end position="191"/>
    </location>
</feature>
<evidence type="ECO:0000256" key="3">
    <source>
        <dbReference type="ARBA" id="ARBA00022431"/>
    </source>
</evidence>
<evidence type="ECO:0000313" key="9">
    <source>
        <dbReference type="EMBL" id="AAR07955.1"/>
    </source>
</evidence>
<dbReference type="PDB" id="7U97">
    <property type="method" value="EM"/>
    <property type="resolution" value="2.66 A"/>
    <property type="chains" value="1/2/3/4/5/6/7/8/A/B/C/D/E/F/G/H/I/J/K/L/M/N/O/P/Q/R/S/T/U/V=214-726"/>
</dbReference>
<dbReference type="GeneID" id="2949818"/>
<organism evidence="9 10">
    <name type="scientific">Snake adeno-associated virus</name>
    <dbReference type="NCBI Taxonomy" id="252602"/>
    <lineage>
        <taxon>Viruses</taxon>
        <taxon>Monodnaviria</taxon>
        <taxon>Shotokuvirae</taxon>
        <taxon>Cossaviricota</taxon>
        <taxon>Quintoviricetes</taxon>
        <taxon>Piccovirales</taxon>
        <taxon>Parvoviridae</taxon>
        <taxon>Parvovirinae</taxon>
        <taxon>Dependoparvovirus</taxon>
        <taxon>Dependoparvovirus squamate1</taxon>
    </lineage>
</organism>
<gene>
    <name evidence="9" type="primary">VP1</name>
</gene>
<sequence>MDFLDDFFADKYKETVNELGKPVNPKPVKHISEAHSQPGSRRGFVVPGYRYLGPGNSLDRGKPVNKADEAAKKHDQEYDQQLKAGDNPYIKYNHADEQFQKDLQGDTSLAGNAANALFQGKKTLLAPLGLVETPVGKTSEKHKLDEYYPKAKKAKQGLQIPAPPKGGEEEATSSQSGGSPAGSDTSGTSVMATGGGGPMADDNQGAEGVGNSSGDWHCDTKWMGDHVITKSTRTWVLPTYGNHLYGPINFDGTTGSGANAAYAGYKTPWGYFDFNRFHCHFSPRDWQRLINNHTGIRPKGLKIKVFNVQVKEVTTQDSTKTIANNLTSTVQIFADENYDLPYVLGSATQGTFPPFPNDVFMLPQYAYCTLQGNSGKFVDRSAFYCLEYFPSQMLRTGNNFEFQFKFEEVPFHSGWAQSQSLDRLMNPLLDQYLIGDYGTDASGNLIYHRAGPNDLNEFYKNWAPAPYECIQNINSSDNTKNANSINGSNSTNKWGLQGRQAWDAPGFVQASTYEGAAAGQSLLNGVLTFDKSSATTSSPAATAVNRTIEDEIQGTNNFGNARNNIVAINQQTKGTNPTTGSTSQFETMPGMVWSNRDIYLQGPIWAKIPNTDGHFHPSPRMGGFGLKHPPPMILIKNTPVPADPPTTFNPMPQTSFITEYSTGQVTVEMLWEVQKESSKRWNPEVQFTSNFGTSDPAVDGIPFGINNLGTYVESRPIGTRYISKHL</sequence>
<proteinExistence type="evidence at protein level"/>
<keyword evidence="5" id="KW-0946">Virion</keyword>
<reference evidence="11 12" key="2">
    <citation type="journal article" date="2022" name="J. Virol.">
        <title>Characterization of the Serpentine Adeno-Associated Virus (SAAV) Capsid Structure: Receptor Interactions and Antigenicity.</title>
        <authorList>
            <person name="Mietzsch M."/>
            <person name="Hull J.A."/>
            <person name="Makal V.E."/>
            <person name="Jimenez Ybargollin A."/>
            <person name="Yu J.C."/>
            <person name="McKissock K."/>
            <person name="Bennett A."/>
            <person name="Penzes J."/>
            <person name="Lins-Austin B."/>
            <person name="Yu Q."/>
            <person name="Chipman P."/>
            <person name="Bhattacharya N."/>
            <person name="Sousa D."/>
            <person name="Strugatsky D."/>
            <person name="Tijssen P."/>
            <person name="McKenna R."/>
            <person name="Agbandje-McKenna M."/>
        </authorList>
    </citation>
    <scope>STRUCTURE BY ELECTRON MICROSCOPY (2.14 ANGSTROMS) OF 214-726</scope>
</reference>
<evidence type="ECO:0000259" key="7">
    <source>
        <dbReference type="Pfam" id="PF00740"/>
    </source>
</evidence>